<keyword evidence="1" id="KW-0732">Signal</keyword>
<dbReference type="EMBL" id="JAXUIC010000004">
    <property type="protein sequence ID" value="KAK4594642.1"/>
    <property type="molecule type" value="Genomic_DNA"/>
</dbReference>
<gene>
    <name evidence="2" type="ORF">RGQ29_018360</name>
</gene>
<comment type="caution">
    <text evidence="2">The sequence shown here is derived from an EMBL/GenBank/DDBJ whole genome shotgun (WGS) entry which is preliminary data.</text>
</comment>
<evidence type="ECO:0000313" key="3">
    <source>
        <dbReference type="Proteomes" id="UP001324115"/>
    </source>
</evidence>
<accession>A0AAN7J209</accession>
<evidence type="ECO:0000256" key="1">
    <source>
        <dbReference type="SAM" id="SignalP"/>
    </source>
</evidence>
<feature type="signal peptide" evidence="1">
    <location>
        <begin position="1"/>
        <end position="19"/>
    </location>
</feature>
<keyword evidence="3" id="KW-1185">Reference proteome</keyword>
<protein>
    <recommendedName>
        <fullName evidence="4">Secreted protein</fullName>
    </recommendedName>
</protein>
<name>A0AAN7J209_QUERU</name>
<evidence type="ECO:0008006" key="4">
    <source>
        <dbReference type="Google" id="ProtNLM"/>
    </source>
</evidence>
<organism evidence="2 3">
    <name type="scientific">Quercus rubra</name>
    <name type="common">Northern red oak</name>
    <name type="synonym">Quercus borealis</name>
    <dbReference type="NCBI Taxonomy" id="3512"/>
    <lineage>
        <taxon>Eukaryota</taxon>
        <taxon>Viridiplantae</taxon>
        <taxon>Streptophyta</taxon>
        <taxon>Embryophyta</taxon>
        <taxon>Tracheophyta</taxon>
        <taxon>Spermatophyta</taxon>
        <taxon>Magnoliopsida</taxon>
        <taxon>eudicotyledons</taxon>
        <taxon>Gunneridae</taxon>
        <taxon>Pentapetalae</taxon>
        <taxon>rosids</taxon>
        <taxon>fabids</taxon>
        <taxon>Fagales</taxon>
        <taxon>Fagaceae</taxon>
        <taxon>Quercus</taxon>
    </lineage>
</organism>
<dbReference type="EMBL" id="JAXUIC010000004">
    <property type="protein sequence ID" value="KAK4594641.1"/>
    <property type="molecule type" value="Genomic_DNA"/>
</dbReference>
<dbReference type="Proteomes" id="UP001324115">
    <property type="component" value="Unassembled WGS sequence"/>
</dbReference>
<evidence type="ECO:0000313" key="2">
    <source>
        <dbReference type="EMBL" id="KAK4594641.1"/>
    </source>
</evidence>
<dbReference type="AlphaFoldDB" id="A0AAN7J209"/>
<proteinExistence type="predicted"/>
<sequence>MHLIIHQRLFAILINPLLCSISETLFLLKRRLHCLVAASNNQDGGRAFIHISEHWPTFHNQIIKINGNKKYFRP</sequence>
<feature type="chain" id="PRO_5044710740" description="Secreted protein" evidence="1">
    <location>
        <begin position="20"/>
        <end position="74"/>
    </location>
</feature>
<reference evidence="2 3" key="1">
    <citation type="journal article" date="2023" name="G3 (Bethesda)">
        <title>A haplotype-resolved chromosome-scale genome for Quercus rubra L. provides insights into the genetics of adaptive traits for red oak species.</title>
        <authorList>
            <person name="Kapoor B."/>
            <person name="Jenkins J."/>
            <person name="Schmutz J."/>
            <person name="Zhebentyayeva T."/>
            <person name="Kuelheim C."/>
            <person name="Coggeshall M."/>
            <person name="Heim C."/>
            <person name="Lasky J.R."/>
            <person name="Leites L."/>
            <person name="Islam-Faridi N."/>
            <person name="Romero-Severson J."/>
            <person name="DeLeo V.L."/>
            <person name="Lucas S.M."/>
            <person name="Lazic D."/>
            <person name="Gailing O."/>
            <person name="Carlson J."/>
            <person name="Staton M."/>
        </authorList>
    </citation>
    <scope>NUCLEOTIDE SEQUENCE [LARGE SCALE GENOMIC DNA]</scope>
    <source>
        <strain evidence="2">Pseudo-F2</strain>
    </source>
</reference>